<feature type="signal peptide" evidence="1">
    <location>
        <begin position="1"/>
        <end position="35"/>
    </location>
</feature>
<organism evidence="3 4">
    <name type="scientific">Sandaracinobacteroides saxicola</name>
    <dbReference type="NCBI Taxonomy" id="2759707"/>
    <lineage>
        <taxon>Bacteria</taxon>
        <taxon>Pseudomonadati</taxon>
        <taxon>Pseudomonadota</taxon>
        <taxon>Alphaproteobacteria</taxon>
        <taxon>Sphingomonadales</taxon>
        <taxon>Sphingosinicellaceae</taxon>
        <taxon>Sandaracinobacteroides</taxon>
    </lineage>
</organism>
<dbReference type="Gene3D" id="3.30.750.44">
    <property type="match status" value="1"/>
</dbReference>
<dbReference type="SUPFAM" id="SSF50156">
    <property type="entry name" value="PDZ domain-like"/>
    <property type="match status" value="1"/>
</dbReference>
<gene>
    <name evidence="3" type="ORF">H3309_12050</name>
</gene>
<dbReference type="GO" id="GO:0006508">
    <property type="term" value="P:proteolysis"/>
    <property type="evidence" value="ECO:0007669"/>
    <property type="project" value="InterPro"/>
</dbReference>
<dbReference type="Gene3D" id="3.90.226.10">
    <property type="entry name" value="2-enoyl-CoA Hydratase, Chain A, domain 1"/>
    <property type="match status" value="1"/>
</dbReference>
<keyword evidence="1" id="KW-0732">Signal</keyword>
<evidence type="ECO:0000256" key="1">
    <source>
        <dbReference type="SAM" id="SignalP"/>
    </source>
</evidence>
<evidence type="ECO:0000259" key="2">
    <source>
        <dbReference type="SMART" id="SM00245"/>
    </source>
</evidence>
<dbReference type="PANTHER" id="PTHR32060">
    <property type="entry name" value="TAIL-SPECIFIC PROTEASE"/>
    <property type="match status" value="1"/>
</dbReference>
<dbReference type="InterPro" id="IPR005151">
    <property type="entry name" value="Tail-specific_protease"/>
</dbReference>
<dbReference type="EMBL" id="CP059851">
    <property type="protein sequence ID" value="QMW22095.1"/>
    <property type="molecule type" value="Genomic_DNA"/>
</dbReference>
<feature type="chain" id="PRO_5028935127" evidence="1">
    <location>
        <begin position="36"/>
        <end position="421"/>
    </location>
</feature>
<dbReference type="InterPro" id="IPR006311">
    <property type="entry name" value="TAT_signal"/>
</dbReference>
<dbReference type="GO" id="GO:0008236">
    <property type="term" value="F:serine-type peptidase activity"/>
    <property type="evidence" value="ECO:0007669"/>
    <property type="project" value="InterPro"/>
</dbReference>
<dbReference type="InterPro" id="IPR036034">
    <property type="entry name" value="PDZ_sf"/>
</dbReference>
<dbReference type="PROSITE" id="PS51318">
    <property type="entry name" value="TAT"/>
    <property type="match status" value="1"/>
</dbReference>
<dbReference type="GO" id="GO:0030288">
    <property type="term" value="C:outer membrane-bounded periplasmic space"/>
    <property type="evidence" value="ECO:0007669"/>
    <property type="project" value="TreeGrafter"/>
</dbReference>
<dbReference type="AlphaFoldDB" id="A0A7G5IFF3"/>
<dbReference type="InterPro" id="IPR029045">
    <property type="entry name" value="ClpP/crotonase-like_dom_sf"/>
</dbReference>
<dbReference type="SMART" id="SM00245">
    <property type="entry name" value="TSPc"/>
    <property type="match status" value="1"/>
</dbReference>
<keyword evidence="4" id="KW-1185">Reference proteome</keyword>
<dbReference type="RefSeq" id="WP_182294940.1">
    <property type="nucleotide sequence ID" value="NZ_CP059851.1"/>
</dbReference>
<dbReference type="GO" id="GO:0004175">
    <property type="term" value="F:endopeptidase activity"/>
    <property type="evidence" value="ECO:0007669"/>
    <property type="project" value="TreeGrafter"/>
</dbReference>
<dbReference type="Pfam" id="PF03572">
    <property type="entry name" value="Peptidase_S41"/>
    <property type="match status" value="1"/>
</dbReference>
<name>A0A7G5IFF3_9SPHN</name>
<evidence type="ECO:0000313" key="4">
    <source>
        <dbReference type="Proteomes" id="UP000515292"/>
    </source>
</evidence>
<dbReference type="CDD" id="cd06567">
    <property type="entry name" value="Peptidase_S41"/>
    <property type="match status" value="1"/>
</dbReference>
<dbReference type="KEGG" id="sand:H3309_12050"/>
<evidence type="ECO:0000313" key="3">
    <source>
        <dbReference type="EMBL" id="QMW22095.1"/>
    </source>
</evidence>
<dbReference type="GO" id="GO:0007165">
    <property type="term" value="P:signal transduction"/>
    <property type="evidence" value="ECO:0007669"/>
    <property type="project" value="TreeGrafter"/>
</dbReference>
<feature type="domain" description="Tail specific protease" evidence="2">
    <location>
        <begin position="196"/>
        <end position="401"/>
    </location>
</feature>
<dbReference type="InterPro" id="IPR028204">
    <property type="entry name" value="Tricorn_C1"/>
</dbReference>
<protein>
    <submittedName>
        <fullName evidence="3">Peptidase S41</fullName>
    </submittedName>
</protein>
<dbReference type="Gene3D" id="2.30.42.10">
    <property type="match status" value="1"/>
</dbReference>
<reference evidence="3 4" key="1">
    <citation type="submission" date="2020-07" db="EMBL/GenBank/DDBJ databases">
        <title>Complete genome sequence for Sandaracinobacter sp. M6.</title>
        <authorList>
            <person name="Tang Y."/>
            <person name="Liu Q."/>
            <person name="Guo Z."/>
            <person name="Lei P."/>
            <person name="Huang B."/>
        </authorList>
    </citation>
    <scope>NUCLEOTIDE SEQUENCE [LARGE SCALE GENOMIC DNA]</scope>
    <source>
        <strain evidence="3 4">M6</strain>
    </source>
</reference>
<dbReference type="Proteomes" id="UP000515292">
    <property type="component" value="Chromosome"/>
</dbReference>
<dbReference type="PANTHER" id="PTHR32060:SF30">
    <property type="entry name" value="CARBOXY-TERMINAL PROCESSING PROTEASE CTPA"/>
    <property type="match status" value="1"/>
</dbReference>
<dbReference type="Pfam" id="PF14684">
    <property type="entry name" value="Tricorn_C1"/>
    <property type="match status" value="1"/>
</dbReference>
<dbReference type="SUPFAM" id="SSF52096">
    <property type="entry name" value="ClpP/crotonase"/>
    <property type="match status" value="1"/>
</dbReference>
<accession>A0A7G5IFF3</accession>
<sequence length="421" mass="44869">MSQRRSPPLPSEVTASRRALLRAGLGAGLSLAAVAALPAAEPPRDVARAQDFDELWTTLDRRYCYFGAKPVDWRAAAAHYRRDALAAPDDMTFQLILQRLLDELYDPHTRLSDAPDGARRSAFNDIVAVADGEAARVLARRGQAEAAGLQPGDRIRAIDGIALPRATAAVAPRFLTRPDPHADHIALNLALAGARGLPRTLDILRDGTPQTLTLRPNPNAPADPQAVTGRRLPGGIGLIRIPSFAEDSAIAAFDDLIAGFGPIKALLIDVRGNGGGDTAVARPIMGRFVATPTPYARMRRREGKGLSAPWTETVDPRGPRITAPVAVLIDHFSASMAEGFPMGMKAIANATLIGTPMMQLGAAVFPLTLDRSGIRAQYSAEPVYDIHDRPRDLLRPDIETPPGADIEAAAIAALAPLIDRG</sequence>
<proteinExistence type="predicted"/>